<protein>
    <submittedName>
        <fullName evidence="2">Uncharacterized protein</fullName>
    </submittedName>
</protein>
<dbReference type="Proteomes" id="UP000244803">
    <property type="component" value="Chromosome 2"/>
</dbReference>
<sequence>MKSISKILLAYILIYKLEKISTFTDSEFVEPSSAFYAKKPITLNIYNHMTTSQIEYTNDPDTNTHIFVPKDGYELWEVEFEGPQLREFGEKNTWRSENSSTTAVKVVQKATEDKDAHVDIYLKNGNSISFFTYTVNEQKYNQRYLLKTTTIHQKSKTNNGYKIVSVNRSIVQSCDVHRNFLIMVCVVCSLPVLAMILIIISRKKSRPNQRYTSVGTNEDN</sequence>
<evidence type="ECO:0000313" key="3">
    <source>
        <dbReference type="Proteomes" id="UP000244803"/>
    </source>
</evidence>
<dbReference type="EMBL" id="CP056068">
    <property type="protein sequence ID" value="UKJ90303.1"/>
    <property type="molecule type" value="Genomic_DNA"/>
</dbReference>
<keyword evidence="1" id="KW-0812">Transmembrane</keyword>
<keyword evidence="1" id="KW-0472">Membrane</keyword>
<organism evidence="2 3">
    <name type="scientific">Theileria orientalis</name>
    <dbReference type="NCBI Taxonomy" id="68886"/>
    <lineage>
        <taxon>Eukaryota</taxon>
        <taxon>Sar</taxon>
        <taxon>Alveolata</taxon>
        <taxon>Apicomplexa</taxon>
        <taxon>Aconoidasida</taxon>
        <taxon>Piroplasmida</taxon>
        <taxon>Theileriidae</taxon>
        <taxon>Theileria</taxon>
    </lineage>
</organism>
<feature type="transmembrane region" description="Helical" evidence="1">
    <location>
        <begin position="180"/>
        <end position="200"/>
    </location>
</feature>
<name>A0A976M7U2_THEOR</name>
<gene>
    <name evidence="2" type="ORF">MACJ_001235</name>
</gene>
<evidence type="ECO:0000256" key="1">
    <source>
        <dbReference type="SAM" id="Phobius"/>
    </source>
</evidence>
<keyword evidence="1" id="KW-1133">Transmembrane helix</keyword>
<evidence type="ECO:0000313" key="2">
    <source>
        <dbReference type="EMBL" id="UKJ90303.1"/>
    </source>
</evidence>
<dbReference type="OrthoDB" id="10433868at2759"/>
<accession>A0A976M7U2</accession>
<reference evidence="2" key="1">
    <citation type="submission" date="2022-07" db="EMBL/GenBank/DDBJ databases">
        <title>Evaluation of T. orientalis genome assembly methods using nanopore sequencing and analysis of variation between genomes.</title>
        <authorList>
            <person name="Yam J."/>
            <person name="Micallef M.L."/>
            <person name="Liu M."/>
            <person name="Djordjevic S.P."/>
            <person name="Bogema D.R."/>
            <person name="Jenkins C."/>
        </authorList>
    </citation>
    <scope>NUCLEOTIDE SEQUENCE</scope>
    <source>
        <strain evidence="2">Fish Creek</strain>
    </source>
</reference>
<proteinExistence type="predicted"/>
<dbReference type="AlphaFoldDB" id="A0A976M7U2"/>